<dbReference type="RefSeq" id="WP_136931892.1">
    <property type="nucleotide sequence ID" value="NZ_SSMQ01000030.1"/>
</dbReference>
<dbReference type="AlphaFoldDB" id="A0A4U1J7X7"/>
<reference evidence="2 3" key="1">
    <citation type="submission" date="2019-04" db="EMBL/GenBank/DDBJ databases">
        <authorList>
            <person name="Li Y."/>
            <person name="Wang J."/>
        </authorList>
    </citation>
    <scope>NUCLEOTIDE SEQUENCE [LARGE SCALE GENOMIC DNA]</scope>
    <source>
        <strain evidence="2 3">DSM 14668</strain>
    </source>
</reference>
<dbReference type="OrthoDB" id="5526512at2"/>
<evidence type="ECO:0000313" key="2">
    <source>
        <dbReference type="EMBL" id="TKD03307.1"/>
    </source>
</evidence>
<feature type="transmembrane region" description="Helical" evidence="1">
    <location>
        <begin position="20"/>
        <end position="41"/>
    </location>
</feature>
<evidence type="ECO:0000313" key="3">
    <source>
        <dbReference type="Proteomes" id="UP000309215"/>
    </source>
</evidence>
<protein>
    <submittedName>
        <fullName evidence="2">Uncharacterized protein</fullName>
    </submittedName>
</protein>
<keyword evidence="3" id="KW-1185">Reference proteome</keyword>
<accession>A0A4U1J7X7</accession>
<proteinExistence type="predicted"/>
<keyword evidence="1" id="KW-1133">Transmembrane helix</keyword>
<comment type="caution">
    <text evidence="2">The sequence shown here is derived from an EMBL/GenBank/DDBJ whole genome shotgun (WGS) entry which is preliminary data.</text>
</comment>
<keyword evidence="1" id="KW-0812">Transmembrane</keyword>
<dbReference type="EMBL" id="SSMQ01000030">
    <property type="protein sequence ID" value="TKD03307.1"/>
    <property type="molecule type" value="Genomic_DNA"/>
</dbReference>
<gene>
    <name evidence="2" type="ORF">E8A74_26625</name>
</gene>
<name>A0A4U1J7X7_9BACT</name>
<sequence>MQENKALPPHRRGSPPAFGWLRAALVGFVMAGLVGACNLLVEGATDQCTTDADCNKFGNGSVCQQGVCVAKGGSGSSSGSGGSGGGEACFSGEPTKDEQYLNQCTDATCVDFDNCARLGLCDGAALPPLVEPTPVP</sequence>
<evidence type="ECO:0000256" key="1">
    <source>
        <dbReference type="SAM" id="Phobius"/>
    </source>
</evidence>
<keyword evidence="1" id="KW-0472">Membrane</keyword>
<organism evidence="2 3">
    <name type="scientific">Polyangium fumosum</name>
    <dbReference type="NCBI Taxonomy" id="889272"/>
    <lineage>
        <taxon>Bacteria</taxon>
        <taxon>Pseudomonadati</taxon>
        <taxon>Myxococcota</taxon>
        <taxon>Polyangia</taxon>
        <taxon>Polyangiales</taxon>
        <taxon>Polyangiaceae</taxon>
        <taxon>Polyangium</taxon>
    </lineage>
</organism>
<dbReference type="Proteomes" id="UP000309215">
    <property type="component" value="Unassembled WGS sequence"/>
</dbReference>